<evidence type="ECO:0008006" key="4">
    <source>
        <dbReference type="Google" id="ProtNLM"/>
    </source>
</evidence>
<organism evidence="2 3">
    <name type="scientific">Streptomyces indicus</name>
    <dbReference type="NCBI Taxonomy" id="417292"/>
    <lineage>
        <taxon>Bacteria</taxon>
        <taxon>Bacillati</taxon>
        <taxon>Actinomycetota</taxon>
        <taxon>Actinomycetes</taxon>
        <taxon>Kitasatosporales</taxon>
        <taxon>Streptomycetaceae</taxon>
        <taxon>Streptomyces</taxon>
    </lineage>
</organism>
<accession>A0A1G9GQ54</accession>
<dbReference type="OrthoDB" id="4096883at2"/>
<dbReference type="Proteomes" id="UP000199155">
    <property type="component" value="Unassembled WGS sequence"/>
</dbReference>
<keyword evidence="3" id="KW-1185">Reference proteome</keyword>
<reference evidence="2 3" key="1">
    <citation type="submission" date="2016-10" db="EMBL/GenBank/DDBJ databases">
        <authorList>
            <person name="de Groot N.N."/>
        </authorList>
    </citation>
    <scope>NUCLEOTIDE SEQUENCE [LARGE SCALE GENOMIC DNA]</scope>
    <source>
        <strain evidence="2 3">CGMCC 4.5727</strain>
    </source>
</reference>
<dbReference type="RefSeq" id="WP_093615822.1">
    <property type="nucleotide sequence ID" value="NZ_FNFF01000016.1"/>
</dbReference>
<evidence type="ECO:0000256" key="1">
    <source>
        <dbReference type="SAM" id="MobiDB-lite"/>
    </source>
</evidence>
<evidence type="ECO:0000313" key="2">
    <source>
        <dbReference type="EMBL" id="SDL02758.1"/>
    </source>
</evidence>
<protein>
    <recommendedName>
        <fullName evidence="4">DUF3558 domain-containing protein</fullName>
    </recommendedName>
</protein>
<dbReference type="AlphaFoldDB" id="A0A1G9GQ54"/>
<evidence type="ECO:0000313" key="3">
    <source>
        <dbReference type="Proteomes" id="UP000199155"/>
    </source>
</evidence>
<gene>
    <name evidence="2" type="ORF">SAMN05421806_116139</name>
</gene>
<dbReference type="EMBL" id="FNFF01000016">
    <property type="protein sequence ID" value="SDL02758.1"/>
    <property type="molecule type" value="Genomic_DNA"/>
</dbReference>
<proteinExistence type="predicted"/>
<sequence>MTARRTKVGAGVFALAAGGAIWGFGPWHDNSGPSPADTCNGSLAVREAEEFFQDPELEFDGNTAEWIGHETHHCAAWAGGDNSLGRQLKLNIRPSAAHRASGAAEDSSATPIGYGWNGSFSTTGLETRAAVLIDCAPMAGNGLLVLAEVRREDEQLTDSQVLQVARLATESARLAAEHWGCEGKLGQRPETVDRTPWQSRPATKASGTCRDVVDPQEAARLRITRVSEKPAGRALTEVCTVPLPGKNRHVRLSAYYGPSAQQERYLDDRYPDTVNGAVMRSQNCGGGLGTAYFKFEEFPRPDAEKQIRSTLTSTDARRLLSAFSAASTTRHGCQRH</sequence>
<feature type="region of interest" description="Disordered" evidence="1">
    <location>
        <begin position="185"/>
        <end position="210"/>
    </location>
</feature>
<name>A0A1G9GQ54_9ACTN</name>